<dbReference type="PROSITE" id="PS00061">
    <property type="entry name" value="ADH_SHORT"/>
    <property type="match status" value="1"/>
</dbReference>
<dbReference type="Pfam" id="PF00106">
    <property type="entry name" value="adh_short"/>
    <property type="match status" value="1"/>
</dbReference>
<name>A0A917WSQ3_9BACI</name>
<dbReference type="Gene3D" id="3.40.50.720">
    <property type="entry name" value="NAD(P)-binding Rossmann-like Domain"/>
    <property type="match status" value="1"/>
</dbReference>
<dbReference type="OrthoDB" id="9794387at2"/>
<comment type="subcellular location">
    <subcellularLocation>
        <location evidence="1">Cytoplasm</location>
    </subcellularLocation>
</comment>
<proteinExistence type="inferred from homology"/>
<reference evidence="6" key="2">
    <citation type="submission" date="2020-09" db="EMBL/GenBank/DDBJ databases">
        <authorList>
            <person name="Sun Q."/>
            <person name="Zhou Y."/>
        </authorList>
    </citation>
    <scope>NUCLEOTIDE SEQUENCE</scope>
    <source>
        <strain evidence="6">CGMCC 1.6333</strain>
    </source>
</reference>
<dbReference type="InterPro" id="IPR051721">
    <property type="entry name" value="Biopterin_syn/organic_redct"/>
</dbReference>
<keyword evidence="4" id="KW-0521">NADP</keyword>
<gene>
    <name evidence="6" type="ORF">GCM10011351_09230</name>
</gene>
<dbReference type="PANTHER" id="PTHR44085:SF2">
    <property type="entry name" value="SEPIAPTERIN REDUCTASE"/>
    <property type="match status" value="1"/>
</dbReference>
<dbReference type="InterPro" id="IPR002347">
    <property type="entry name" value="SDR_fam"/>
</dbReference>
<keyword evidence="5" id="KW-0560">Oxidoreductase</keyword>
<dbReference type="EMBL" id="BMLG01000002">
    <property type="protein sequence ID" value="GGM25657.1"/>
    <property type="molecule type" value="Genomic_DNA"/>
</dbReference>
<sequence length="252" mass="27775">MKYAVITGTSRGLGESIAKLLMQQGIHVIGVARHANKSLKKLAQETTGSYQDYACNLANGEETEKIFSIIADQLFKKQTDIVYLIHNAGTVNPINTADKHTVESLNSHVHVNLIAPMITTGVFLKKANKTKIPLIVTSVTSGAADRSVYGWSAYCGTKAGLNRYTTSVALEQDQLATSNKVILFDPSIMDTDMQEEIRSTSKEAFQDVDKFQKYKEEDSLRDTDTVANVLVDILMDSENVVNGEYYSVKDVL</sequence>
<reference evidence="6" key="1">
    <citation type="journal article" date="2014" name="Int. J. Syst. Evol. Microbiol.">
        <title>Complete genome sequence of Corynebacterium casei LMG S-19264T (=DSM 44701T), isolated from a smear-ripened cheese.</title>
        <authorList>
            <consortium name="US DOE Joint Genome Institute (JGI-PGF)"/>
            <person name="Walter F."/>
            <person name="Albersmeier A."/>
            <person name="Kalinowski J."/>
            <person name="Ruckert C."/>
        </authorList>
    </citation>
    <scope>NUCLEOTIDE SEQUENCE</scope>
    <source>
        <strain evidence="6">CGMCC 1.6333</strain>
    </source>
</reference>
<evidence type="ECO:0000256" key="2">
    <source>
        <dbReference type="ARBA" id="ARBA00006484"/>
    </source>
</evidence>
<dbReference type="SUPFAM" id="SSF51735">
    <property type="entry name" value="NAD(P)-binding Rossmann-fold domains"/>
    <property type="match status" value="1"/>
</dbReference>
<evidence type="ECO:0000256" key="5">
    <source>
        <dbReference type="ARBA" id="ARBA00023002"/>
    </source>
</evidence>
<dbReference type="Proteomes" id="UP000618460">
    <property type="component" value="Unassembled WGS sequence"/>
</dbReference>
<keyword evidence="7" id="KW-1185">Reference proteome</keyword>
<comment type="caution">
    <text evidence="6">The sequence shown here is derived from an EMBL/GenBank/DDBJ whole genome shotgun (WGS) entry which is preliminary data.</text>
</comment>
<dbReference type="GO" id="GO:0004757">
    <property type="term" value="F:sepiapterin reductase (NADP+) activity"/>
    <property type="evidence" value="ECO:0007669"/>
    <property type="project" value="TreeGrafter"/>
</dbReference>
<dbReference type="PRINTS" id="PR00081">
    <property type="entry name" value="GDHRDH"/>
</dbReference>
<dbReference type="InterPro" id="IPR020904">
    <property type="entry name" value="Sc_DH/Rdtase_CS"/>
</dbReference>
<evidence type="ECO:0000313" key="6">
    <source>
        <dbReference type="EMBL" id="GGM25657.1"/>
    </source>
</evidence>
<evidence type="ECO:0000256" key="1">
    <source>
        <dbReference type="ARBA" id="ARBA00004496"/>
    </source>
</evidence>
<dbReference type="GO" id="GO:0005737">
    <property type="term" value="C:cytoplasm"/>
    <property type="evidence" value="ECO:0007669"/>
    <property type="project" value="UniProtKB-SubCell"/>
</dbReference>
<comment type="similarity">
    <text evidence="2">Belongs to the short-chain dehydrogenases/reductases (SDR) family.</text>
</comment>
<evidence type="ECO:0000256" key="3">
    <source>
        <dbReference type="ARBA" id="ARBA00022490"/>
    </source>
</evidence>
<dbReference type="InterPro" id="IPR036291">
    <property type="entry name" value="NAD(P)-bd_dom_sf"/>
</dbReference>
<evidence type="ECO:0000313" key="7">
    <source>
        <dbReference type="Proteomes" id="UP000618460"/>
    </source>
</evidence>
<accession>A0A917WSQ3</accession>
<evidence type="ECO:0000256" key="4">
    <source>
        <dbReference type="ARBA" id="ARBA00022857"/>
    </source>
</evidence>
<dbReference type="GO" id="GO:0006729">
    <property type="term" value="P:tetrahydrobiopterin biosynthetic process"/>
    <property type="evidence" value="ECO:0007669"/>
    <property type="project" value="TreeGrafter"/>
</dbReference>
<protein>
    <submittedName>
        <fullName evidence="6">Short-chain dehydrogenase</fullName>
    </submittedName>
</protein>
<organism evidence="6 7">
    <name type="scientific">Paraliobacillus quinghaiensis</name>
    <dbReference type="NCBI Taxonomy" id="470815"/>
    <lineage>
        <taxon>Bacteria</taxon>
        <taxon>Bacillati</taxon>
        <taxon>Bacillota</taxon>
        <taxon>Bacilli</taxon>
        <taxon>Bacillales</taxon>
        <taxon>Bacillaceae</taxon>
        <taxon>Paraliobacillus</taxon>
    </lineage>
</organism>
<dbReference type="RefSeq" id="WP_117153423.1">
    <property type="nucleotide sequence ID" value="NZ_BMLG01000002.1"/>
</dbReference>
<keyword evidence="3" id="KW-0963">Cytoplasm</keyword>
<dbReference type="AlphaFoldDB" id="A0A917WSQ3"/>
<dbReference type="NCBIfam" id="NF005381">
    <property type="entry name" value="PRK06924.1"/>
    <property type="match status" value="1"/>
</dbReference>
<dbReference type="PANTHER" id="PTHR44085">
    <property type="entry name" value="SEPIAPTERIN REDUCTASE"/>
    <property type="match status" value="1"/>
</dbReference>